<keyword evidence="6" id="KW-1185">Reference proteome</keyword>
<dbReference type="GeneID" id="104595933"/>
<dbReference type="InParanoid" id="A0A1U8Q4P6"/>
<dbReference type="PANTHER" id="PTHR13780">
    <property type="entry name" value="AMP-ACTIVATED PROTEIN KINASE, GAMMA REGULATORY SUBUNIT"/>
    <property type="match status" value="1"/>
</dbReference>
<dbReference type="SMART" id="SM00116">
    <property type="entry name" value="CBS"/>
    <property type="match status" value="2"/>
</dbReference>
<feature type="chain" id="PRO_5010568082" evidence="4">
    <location>
        <begin position="24"/>
        <end position="246"/>
    </location>
</feature>
<protein>
    <submittedName>
        <fullName evidence="7">SNF1-related protein kinase regulatory subunit gamma-1-like</fullName>
    </submittedName>
</protein>
<keyword evidence="4" id="KW-0732">Signal</keyword>
<accession>A0A1U8Q4P6</accession>
<evidence type="ECO:0000259" key="5">
    <source>
        <dbReference type="PROSITE" id="PS51371"/>
    </source>
</evidence>
<evidence type="ECO:0000256" key="3">
    <source>
        <dbReference type="PROSITE-ProRule" id="PRU00703"/>
    </source>
</evidence>
<dbReference type="PROSITE" id="PS51371">
    <property type="entry name" value="CBS"/>
    <property type="match status" value="1"/>
</dbReference>
<dbReference type="OMA" id="AGCHIEN"/>
<dbReference type="SUPFAM" id="SSF54631">
    <property type="entry name" value="CBS-domain pair"/>
    <property type="match status" value="1"/>
</dbReference>
<keyword evidence="2 3" id="KW-0129">CBS domain</keyword>
<organism evidence="6 7">
    <name type="scientific">Nelumbo nucifera</name>
    <name type="common">Sacred lotus</name>
    <dbReference type="NCBI Taxonomy" id="4432"/>
    <lineage>
        <taxon>Eukaryota</taxon>
        <taxon>Viridiplantae</taxon>
        <taxon>Streptophyta</taxon>
        <taxon>Embryophyta</taxon>
        <taxon>Tracheophyta</taxon>
        <taxon>Spermatophyta</taxon>
        <taxon>Magnoliopsida</taxon>
        <taxon>Proteales</taxon>
        <taxon>Nelumbonaceae</taxon>
        <taxon>Nelumbo</taxon>
    </lineage>
</organism>
<name>A0A1U8Q4P6_NELNU</name>
<evidence type="ECO:0000256" key="2">
    <source>
        <dbReference type="ARBA" id="ARBA00023122"/>
    </source>
</evidence>
<dbReference type="InterPro" id="IPR046342">
    <property type="entry name" value="CBS_dom_sf"/>
</dbReference>
<dbReference type="eggNOG" id="KOG1764">
    <property type="taxonomic scope" value="Eukaryota"/>
</dbReference>
<evidence type="ECO:0000256" key="4">
    <source>
        <dbReference type="SAM" id="SignalP"/>
    </source>
</evidence>
<dbReference type="InterPro" id="IPR050511">
    <property type="entry name" value="AMPK_gamma/SDS23_families"/>
</dbReference>
<evidence type="ECO:0000313" key="7">
    <source>
        <dbReference type="RefSeq" id="XP_019053020.1"/>
    </source>
</evidence>
<keyword evidence="1" id="KW-0677">Repeat</keyword>
<dbReference type="Proteomes" id="UP000189703">
    <property type="component" value="Unplaced"/>
</dbReference>
<evidence type="ECO:0000256" key="1">
    <source>
        <dbReference type="ARBA" id="ARBA00022737"/>
    </source>
</evidence>
<reference evidence="7" key="1">
    <citation type="submission" date="2025-08" db="UniProtKB">
        <authorList>
            <consortium name="RefSeq"/>
        </authorList>
    </citation>
    <scope>IDENTIFICATION</scope>
</reference>
<proteinExistence type="predicted"/>
<feature type="domain" description="CBS" evidence="5">
    <location>
        <begin position="159"/>
        <end position="218"/>
    </location>
</feature>
<dbReference type="OrthoDB" id="449052at2759"/>
<sequence>MLIFVARCLYIALQLNVLVGVQNAVVQLLLQSSGLEFFDRIANKALSEFRFERGRYTSYVYGDQSLAHALHILWENQVDGIPVVNRETKKLIGTVRSNDVHLLLDNIKLFHNRKIMNVEEFIHLDVDVPSKDPTLDLTINKELGTLISAGNLRIKDDFHTRMDFPVTNRKTDTLKQVMEVLTGSASNRSFLVDEFQSIVGVVTLRDIIMQFAPPLIDSRINGGGFFESALEQAGCHMENGIMKTHR</sequence>
<feature type="signal peptide" evidence="4">
    <location>
        <begin position="1"/>
        <end position="23"/>
    </location>
</feature>
<dbReference type="RefSeq" id="XP_019053020.1">
    <property type="nucleotide sequence ID" value="XM_019197475.1"/>
</dbReference>
<dbReference type="Gene3D" id="3.10.580.10">
    <property type="entry name" value="CBS-domain"/>
    <property type="match status" value="1"/>
</dbReference>
<dbReference type="Pfam" id="PF00571">
    <property type="entry name" value="CBS"/>
    <property type="match status" value="2"/>
</dbReference>
<evidence type="ECO:0000313" key="6">
    <source>
        <dbReference type="Proteomes" id="UP000189703"/>
    </source>
</evidence>
<gene>
    <name evidence="7" type="primary">LOC104595933</name>
</gene>
<dbReference type="PANTHER" id="PTHR13780:SF124">
    <property type="entry name" value="OS01G0633400 PROTEIN"/>
    <property type="match status" value="1"/>
</dbReference>
<dbReference type="STRING" id="4432.A0A1U8Q4P6"/>
<dbReference type="InterPro" id="IPR000644">
    <property type="entry name" value="CBS_dom"/>
</dbReference>
<dbReference type="KEGG" id="nnu:104595933"/>
<dbReference type="AlphaFoldDB" id="A0A1U8Q4P6"/>